<organism evidence="4 5">
    <name type="scientific">Hyphobacterium marinum</name>
    <dbReference type="NCBI Taxonomy" id="3116574"/>
    <lineage>
        <taxon>Bacteria</taxon>
        <taxon>Pseudomonadati</taxon>
        <taxon>Pseudomonadota</taxon>
        <taxon>Alphaproteobacteria</taxon>
        <taxon>Maricaulales</taxon>
        <taxon>Maricaulaceae</taxon>
        <taxon>Hyphobacterium</taxon>
    </lineage>
</organism>
<keyword evidence="1" id="KW-0597">Phosphoprotein</keyword>
<dbReference type="InterPro" id="IPR052048">
    <property type="entry name" value="ST_Response_Regulator"/>
</dbReference>
<evidence type="ECO:0000313" key="4">
    <source>
        <dbReference type="EMBL" id="MEE2567300.1"/>
    </source>
</evidence>
<feature type="compositionally biased region" description="Basic and acidic residues" evidence="2">
    <location>
        <begin position="139"/>
        <end position="162"/>
    </location>
</feature>
<feature type="modified residue" description="4-aspartylphosphate" evidence="1">
    <location>
        <position position="59"/>
    </location>
</feature>
<dbReference type="PANTHER" id="PTHR43228">
    <property type="entry name" value="TWO-COMPONENT RESPONSE REGULATOR"/>
    <property type="match status" value="1"/>
</dbReference>
<feature type="domain" description="Response regulatory" evidence="3">
    <location>
        <begin position="9"/>
        <end position="128"/>
    </location>
</feature>
<proteinExistence type="predicted"/>
<name>A0ABU7M204_9PROT</name>
<accession>A0ABU7M204</accession>
<comment type="caution">
    <text evidence="4">The sequence shown here is derived from an EMBL/GenBank/DDBJ whole genome shotgun (WGS) entry which is preliminary data.</text>
</comment>
<feature type="region of interest" description="Disordered" evidence="2">
    <location>
        <begin position="139"/>
        <end position="169"/>
    </location>
</feature>
<protein>
    <submittedName>
        <fullName evidence="4">Response regulator</fullName>
    </submittedName>
</protein>
<keyword evidence="5" id="KW-1185">Reference proteome</keyword>
<dbReference type="PANTHER" id="PTHR43228:SF1">
    <property type="entry name" value="TWO-COMPONENT RESPONSE REGULATOR ARR22"/>
    <property type="match status" value="1"/>
</dbReference>
<dbReference type="Gene3D" id="3.40.50.2300">
    <property type="match status" value="1"/>
</dbReference>
<sequence>MPANLQQLRVLVVDDNPHMLKIVRTILNAFGIDNIFEAESVREGLDIARHESIDIAIVDYQMEPDNGLTLIRKLRDEDQTSNPLIPIVMLSAYSERTRVIAARDAGVNEFCCKPITAKDLFAKISAVIDRPRAYVRTKEFFGPDRRRHDPNKYKGPKRRSDDPDQSDAA</sequence>
<dbReference type="InterPro" id="IPR001789">
    <property type="entry name" value="Sig_transdc_resp-reg_receiver"/>
</dbReference>
<dbReference type="RefSeq" id="WP_330196861.1">
    <property type="nucleotide sequence ID" value="NZ_JAZDRO010000005.1"/>
</dbReference>
<evidence type="ECO:0000256" key="1">
    <source>
        <dbReference type="PROSITE-ProRule" id="PRU00169"/>
    </source>
</evidence>
<dbReference type="Pfam" id="PF00072">
    <property type="entry name" value="Response_reg"/>
    <property type="match status" value="1"/>
</dbReference>
<dbReference type="EMBL" id="JAZDRO010000005">
    <property type="protein sequence ID" value="MEE2567300.1"/>
    <property type="molecule type" value="Genomic_DNA"/>
</dbReference>
<evidence type="ECO:0000313" key="5">
    <source>
        <dbReference type="Proteomes" id="UP001310692"/>
    </source>
</evidence>
<dbReference type="InterPro" id="IPR011006">
    <property type="entry name" value="CheY-like_superfamily"/>
</dbReference>
<dbReference type="SMART" id="SM00448">
    <property type="entry name" value="REC"/>
    <property type="match status" value="1"/>
</dbReference>
<dbReference type="Proteomes" id="UP001310692">
    <property type="component" value="Unassembled WGS sequence"/>
</dbReference>
<evidence type="ECO:0000259" key="3">
    <source>
        <dbReference type="PROSITE" id="PS50110"/>
    </source>
</evidence>
<reference evidence="4 5" key="1">
    <citation type="submission" date="2024-01" db="EMBL/GenBank/DDBJ databases">
        <title>Hyphobacterium bacterium isolated from marine sediment.</title>
        <authorList>
            <person name="Zhao S."/>
        </authorList>
    </citation>
    <scope>NUCLEOTIDE SEQUENCE [LARGE SCALE GENOMIC DNA]</scope>
    <source>
        <strain evidence="4 5">Y60-23</strain>
    </source>
</reference>
<evidence type="ECO:0000256" key="2">
    <source>
        <dbReference type="SAM" id="MobiDB-lite"/>
    </source>
</evidence>
<gene>
    <name evidence="4" type="ORF">V0U35_11490</name>
</gene>
<dbReference type="PROSITE" id="PS50110">
    <property type="entry name" value="RESPONSE_REGULATORY"/>
    <property type="match status" value="1"/>
</dbReference>
<dbReference type="SUPFAM" id="SSF52172">
    <property type="entry name" value="CheY-like"/>
    <property type="match status" value="1"/>
</dbReference>